<dbReference type="UniPathway" id="UPA00035">
    <property type="reaction ID" value="UER00044"/>
</dbReference>
<comment type="catalytic activity">
    <reaction evidence="11 12">
        <text>(1S,2R)-1-C-(indol-3-yl)glycerol 3-phosphate + L-serine = D-glyceraldehyde 3-phosphate + L-tryptophan + H2O</text>
        <dbReference type="Rhea" id="RHEA:10532"/>
        <dbReference type="ChEBI" id="CHEBI:15377"/>
        <dbReference type="ChEBI" id="CHEBI:33384"/>
        <dbReference type="ChEBI" id="CHEBI:57912"/>
        <dbReference type="ChEBI" id="CHEBI:58866"/>
        <dbReference type="ChEBI" id="CHEBI:59776"/>
        <dbReference type="EC" id="4.2.1.20"/>
    </reaction>
</comment>
<keyword evidence="10 12" id="KW-0456">Lyase</keyword>
<dbReference type="Gene3D" id="3.20.20.70">
    <property type="entry name" value="Aldolase class I"/>
    <property type="match status" value="1"/>
</dbReference>
<organism evidence="14">
    <name type="scientific">Asparagopsis taxiformis</name>
    <dbReference type="NCBI Taxonomy" id="260499"/>
    <lineage>
        <taxon>Eukaryota</taxon>
        <taxon>Rhodophyta</taxon>
        <taxon>Florideophyceae</taxon>
        <taxon>Rhodymeniophycidae</taxon>
        <taxon>Bonnemaisoniales</taxon>
        <taxon>Bonnemaisoniaceae</taxon>
        <taxon>Asparagopsis</taxon>
    </lineage>
</organism>
<comment type="subunit">
    <text evidence="4 12">Tetramer of two alpha and two beta chains.</text>
</comment>
<sequence length="262" mass="28701">MFPISQVIRKVNSRCALIPFITAGYPNLQTTKEALLMLDHNGADVIELGIPYADALADGPIIQESSRVALGQGVYTDQILNMVKSVYNRLNSPIVIFTYYNPILAQGIVNFVTKVSASGAKGLIIPDLPLEEADYMIELCKNYKIELILFISPTSSEARIESIISKSLGCIYLVSRTGVTGLSNEISNQVDQLAIKIKQKTDKLIILGFGISNVNHAKDVSEWKIDGIVIGSAFVKLISECNKDMGLEKISSFCKQVKKVIT</sequence>
<protein>
    <recommendedName>
        <fullName evidence="12">Tryptophan synthase alpha chain</fullName>
        <ecNumber evidence="12">4.2.1.20</ecNumber>
    </recommendedName>
</protein>
<comment type="subcellular location">
    <subcellularLocation>
        <location evidence="2">Plastid</location>
        <location evidence="2">Chloroplast</location>
    </subcellularLocation>
</comment>
<comment type="similarity">
    <text evidence="12 13">Belongs to the TrpA family.</text>
</comment>
<dbReference type="GeneID" id="29070595"/>
<dbReference type="GO" id="GO:0004834">
    <property type="term" value="F:tryptophan synthase activity"/>
    <property type="evidence" value="ECO:0007669"/>
    <property type="project" value="UniProtKB-UniRule"/>
</dbReference>
<dbReference type="AlphaFoldDB" id="A0A1C9CC56"/>
<keyword evidence="5" id="KW-0150">Chloroplast</keyword>
<evidence type="ECO:0000256" key="3">
    <source>
        <dbReference type="ARBA" id="ARBA00004733"/>
    </source>
</evidence>
<comment type="pathway">
    <text evidence="3 12">Amino-acid biosynthesis; L-tryptophan biosynthesis; L-tryptophan from chorismate: step 5/5.</text>
</comment>
<keyword evidence="6 12" id="KW-0028">Amino-acid biosynthesis</keyword>
<evidence type="ECO:0000256" key="1">
    <source>
        <dbReference type="ARBA" id="ARBA00003365"/>
    </source>
</evidence>
<name>A0A1C9CC56_9FLOR</name>
<dbReference type="EMBL" id="KX284717">
    <property type="protein sequence ID" value="AOM65970.1"/>
    <property type="molecule type" value="Genomic_DNA"/>
</dbReference>
<dbReference type="InterPro" id="IPR013785">
    <property type="entry name" value="Aldolase_TIM"/>
</dbReference>
<dbReference type="CDD" id="cd04724">
    <property type="entry name" value="Tryptophan_synthase_alpha"/>
    <property type="match status" value="1"/>
</dbReference>
<dbReference type="GO" id="GO:0009507">
    <property type="term" value="C:chloroplast"/>
    <property type="evidence" value="ECO:0007669"/>
    <property type="project" value="UniProtKB-SubCell"/>
</dbReference>
<dbReference type="EC" id="4.2.1.20" evidence="12"/>
<evidence type="ECO:0000256" key="8">
    <source>
        <dbReference type="ARBA" id="ARBA00022822"/>
    </source>
</evidence>
<dbReference type="InterPro" id="IPR011060">
    <property type="entry name" value="RibuloseP-bd_barrel"/>
</dbReference>
<feature type="active site" description="Proton acceptor" evidence="12">
    <location>
        <position position="58"/>
    </location>
</feature>
<evidence type="ECO:0000256" key="13">
    <source>
        <dbReference type="RuleBase" id="RU003662"/>
    </source>
</evidence>
<proteinExistence type="inferred from homology"/>
<reference evidence="14" key="1">
    <citation type="journal article" date="2016" name="BMC Biol.">
        <title>Parallel evolution of highly conserved plastid genome architecture in red seaweeds and seed plants.</title>
        <authorList>
            <person name="Lee J."/>
            <person name="Cho C.H."/>
            <person name="Park S.I."/>
            <person name="Choi J.W."/>
            <person name="Song H.S."/>
            <person name="West J.A."/>
            <person name="Bhattacharya D."/>
            <person name="Yoon H.S."/>
        </authorList>
    </citation>
    <scope>NUCLEOTIDE SEQUENCE</scope>
</reference>
<geneLocation type="plastid" evidence="14"/>
<evidence type="ECO:0000256" key="7">
    <source>
        <dbReference type="ARBA" id="ARBA00022640"/>
    </source>
</evidence>
<gene>
    <name evidence="12 14" type="primary">trpA</name>
    <name evidence="14" type="ORF">Aspa_091</name>
</gene>
<evidence type="ECO:0000256" key="10">
    <source>
        <dbReference type="ARBA" id="ARBA00023239"/>
    </source>
</evidence>
<dbReference type="NCBIfam" id="TIGR00262">
    <property type="entry name" value="trpA"/>
    <property type="match status" value="1"/>
</dbReference>
<keyword evidence="9 12" id="KW-0057">Aromatic amino acid biosynthesis</keyword>
<dbReference type="InterPro" id="IPR002028">
    <property type="entry name" value="Trp_synthase_suA"/>
</dbReference>
<evidence type="ECO:0000256" key="11">
    <source>
        <dbReference type="ARBA" id="ARBA00049047"/>
    </source>
</evidence>
<evidence type="ECO:0000256" key="4">
    <source>
        <dbReference type="ARBA" id="ARBA00011270"/>
    </source>
</evidence>
<dbReference type="FunFam" id="3.20.20.70:FF:000037">
    <property type="entry name" value="Tryptophan synthase alpha chain"/>
    <property type="match status" value="1"/>
</dbReference>
<dbReference type="PANTHER" id="PTHR43406">
    <property type="entry name" value="TRYPTOPHAN SYNTHASE, ALPHA CHAIN"/>
    <property type="match status" value="1"/>
</dbReference>
<dbReference type="SUPFAM" id="SSF51366">
    <property type="entry name" value="Ribulose-phoshate binding barrel"/>
    <property type="match status" value="1"/>
</dbReference>
<evidence type="ECO:0000256" key="12">
    <source>
        <dbReference type="HAMAP-Rule" id="MF_00131"/>
    </source>
</evidence>
<evidence type="ECO:0000256" key="9">
    <source>
        <dbReference type="ARBA" id="ARBA00023141"/>
    </source>
</evidence>
<evidence type="ECO:0000313" key="14">
    <source>
        <dbReference type="EMBL" id="AOM65970.1"/>
    </source>
</evidence>
<evidence type="ECO:0000256" key="5">
    <source>
        <dbReference type="ARBA" id="ARBA00022528"/>
    </source>
</evidence>
<dbReference type="Pfam" id="PF00290">
    <property type="entry name" value="Trp_syntA"/>
    <property type="match status" value="1"/>
</dbReference>
<comment type="function">
    <text evidence="1 12">The alpha subunit is responsible for the aldol cleavage of indoleglycerol phosphate to indole and glyceraldehyde 3-phosphate.</text>
</comment>
<dbReference type="PANTHER" id="PTHR43406:SF1">
    <property type="entry name" value="TRYPTOPHAN SYNTHASE ALPHA CHAIN, CHLOROPLASTIC"/>
    <property type="match status" value="1"/>
</dbReference>
<dbReference type="HAMAP" id="MF_00131">
    <property type="entry name" value="Trp_synth_alpha"/>
    <property type="match status" value="1"/>
</dbReference>
<evidence type="ECO:0000256" key="2">
    <source>
        <dbReference type="ARBA" id="ARBA00004229"/>
    </source>
</evidence>
<dbReference type="GO" id="GO:0005829">
    <property type="term" value="C:cytosol"/>
    <property type="evidence" value="ECO:0007669"/>
    <property type="project" value="TreeGrafter"/>
</dbReference>
<accession>A0A1C9CC56</accession>
<keyword evidence="8 12" id="KW-0822">Tryptophan biosynthesis</keyword>
<evidence type="ECO:0000256" key="6">
    <source>
        <dbReference type="ARBA" id="ARBA00022605"/>
    </source>
</evidence>
<dbReference type="RefSeq" id="YP_009294487.1">
    <property type="nucleotide sequence ID" value="NC_031148.1"/>
</dbReference>
<keyword evidence="7 14" id="KW-0934">Plastid</keyword>
<feature type="active site" description="Proton acceptor" evidence="12">
    <location>
        <position position="47"/>
    </location>
</feature>